<protein>
    <submittedName>
        <fullName evidence="2">Uncharacterized protein</fullName>
    </submittedName>
</protein>
<feature type="transmembrane region" description="Helical" evidence="1">
    <location>
        <begin position="18"/>
        <end position="35"/>
    </location>
</feature>
<gene>
    <name evidence="2" type="ORF">METZ01_LOCUS158186</name>
</gene>
<reference evidence="2" key="1">
    <citation type="submission" date="2018-05" db="EMBL/GenBank/DDBJ databases">
        <authorList>
            <person name="Lanie J.A."/>
            <person name="Ng W.-L."/>
            <person name="Kazmierczak K.M."/>
            <person name="Andrzejewski T.M."/>
            <person name="Davidsen T.M."/>
            <person name="Wayne K.J."/>
            <person name="Tettelin H."/>
            <person name="Glass J.I."/>
            <person name="Rusch D."/>
            <person name="Podicherti R."/>
            <person name="Tsui H.-C.T."/>
            <person name="Winkler M.E."/>
        </authorList>
    </citation>
    <scope>NUCLEOTIDE SEQUENCE</scope>
</reference>
<proteinExistence type="predicted"/>
<name>A0A382AWA4_9ZZZZ</name>
<feature type="non-terminal residue" evidence="2">
    <location>
        <position position="39"/>
    </location>
</feature>
<keyword evidence="1" id="KW-1133">Transmembrane helix</keyword>
<keyword evidence="1" id="KW-0472">Membrane</keyword>
<accession>A0A382AWA4</accession>
<dbReference type="EMBL" id="UINC01026953">
    <property type="protein sequence ID" value="SVB05332.1"/>
    <property type="molecule type" value="Genomic_DNA"/>
</dbReference>
<dbReference type="AlphaFoldDB" id="A0A382AWA4"/>
<organism evidence="2">
    <name type="scientific">marine metagenome</name>
    <dbReference type="NCBI Taxonomy" id="408172"/>
    <lineage>
        <taxon>unclassified sequences</taxon>
        <taxon>metagenomes</taxon>
        <taxon>ecological metagenomes</taxon>
    </lineage>
</organism>
<evidence type="ECO:0000256" key="1">
    <source>
        <dbReference type="SAM" id="Phobius"/>
    </source>
</evidence>
<sequence length="39" mass="4442">MQEFFDFISTTGIVNLDWRQGIMILVGVGFIALAIRKKL</sequence>
<evidence type="ECO:0000313" key="2">
    <source>
        <dbReference type="EMBL" id="SVB05332.1"/>
    </source>
</evidence>
<keyword evidence="1" id="KW-0812">Transmembrane</keyword>